<protein>
    <submittedName>
        <fullName evidence="3">Uncharacterized protein</fullName>
    </submittedName>
</protein>
<reference evidence="3 4" key="1">
    <citation type="journal article" date="2013" name="Nat. Commun.">
        <title>Genome analysis reveals insights into physiology and longevity of the Brandt's bat Myotis brandtii.</title>
        <authorList>
            <person name="Seim I."/>
            <person name="Fang X."/>
            <person name="Xiong Z."/>
            <person name="Lobanov A.V."/>
            <person name="Huang Z."/>
            <person name="Ma S."/>
            <person name="Feng Y."/>
            <person name="Turanov A.A."/>
            <person name="Zhu Y."/>
            <person name="Lenz T.L."/>
            <person name="Gerashchenko M.V."/>
            <person name="Fan D."/>
            <person name="Hee Yim S."/>
            <person name="Yao X."/>
            <person name="Jordan D."/>
            <person name="Xiong Y."/>
            <person name="Ma Y."/>
            <person name="Lyapunov A.N."/>
            <person name="Chen G."/>
            <person name="Kulakova O.I."/>
            <person name="Sun Y."/>
            <person name="Lee S.G."/>
            <person name="Bronson R.T."/>
            <person name="Moskalev A.A."/>
            <person name="Sunyaev S.R."/>
            <person name="Zhang G."/>
            <person name="Krogh A."/>
            <person name="Wang J."/>
            <person name="Gladyshev V.N."/>
        </authorList>
    </citation>
    <scope>NUCLEOTIDE SEQUENCE [LARGE SCALE GENOMIC DNA]</scope>
</reference>
<evidence type="ECO:0000256" key="2">
    <source>
        <dbReference type="SAM" id="SignalP"/>
    </source>
</evidence>
<feature type="region of interest" description="Disordered" evidence="1">
    <location>
        <begin position="78"/>
        <end position="105"/>
    </location>
</feature>
<evidence type="ECO:0000313" key="3">
    <source>
        <dbReference type="EMBL" id="EPQ11155.1"/>
    </source>
</evidence>
<feature type="region of interest" description="Disordered" evidence="1">
    <location>
        <begin position="21"/>
        <end position="62"/>
    </location>
</feature>
<organism evidence="3 4">
    <name type="scientific">Myotis brandtii</name>
    <name type="common">Brandt's bat</name>
    <dbReference type="NCBI Taxonomy" id="109478"/>
    <lineage>
        <taxon>Eukaryota</taxon>
        <taxon>Metazoa</taxon>
        <taxon>Chordata</taxon>
        <taxon>Craniata</taxon>
        <taxon>Vertebrata</taxon>
        <taxon>Euteleostomi</taxon>
        <taxon>Mammalia</taxon>
        <taxon>Eutheria</taxon>
        <taxon>Laurasiatheria</taxon>
        <taxon>Chiroptera</taxon>
        <taxon>Yangochiroptera</taxon>
        <taxon>Vespertilionidae</taxon>
        <taxon>Myotis</taxon>
    </lineage>
</organism>
<gene>
    <name evidence="3" type="ORF">D623_10019169</name>
</gene>
<keyword evidence="2" id="KW-0732">Signal</keyword>
<sequence length="105" mass="10955">MLVTPLFSLLLGLLPSEVLCQQRGSGPGPGQGDGEVETECRGREGICPPPQREKAGTSEDLSRLQHCTDGLALASGLPHRDGCLQEPSQSMPPCSLSPTAPAPHT</sequence>
<dbReference type="EMBL" id="KE163197">
    <property type="protein sequence ID" value="EPQ11155.1"/>
    <property type="molecule type" value="Genomic_DNA"/>
</dbReference>
<feature type="compositionally biased region" description="Basic and acidic residues" evidence="1">
    <location>
        <begin position="51"/>
        <end position="62"/>
    </location>
</feature>
<proteinExistence type="predicted"/>
<feature type="chain" id="PRO_5004554369" evidence="2">
    <location>
        <begin position="21"/>
        <end position="105"/>
    </location>
</feature>
<dbReference type="AlphaFoldDB" id="S7N4Y2"/>
<accession>S7N4Y2</accession>
<dbReference type="Proteomes" id="UP000052978">
    <property type="component" value="Unassembled WGS sequence"/>
</dbReference>
<name>S7N4Y2_MYOBR</name>
<feature type="compositionally biased region" description="Polar residues" evidence="1">
    <location>
        <begin position="86"/>
        <end position="98"/>
    </location>
</feature>
<evidence type="ECO:0000256" key="1">
    <source>
        <dbReference type="SAM" id="MobiDB-lite"/>
    </source>
</evidence>
<keyword evidence="4" id="KW-1185">Reference proteome</keyword>
<feature type="signal peptide" evidence="2">
    <location>
        <begin position="1"/>
        <end position="20"/>
    </location>
</feature>
<evidence type="ECO:0000313" key="4">
    <source>
        <dbReference type="Proteomes" id="UP000052978"/>
    </source>
</evidence>